<dbReference type="AlphaFoldDB" id="A0A8J3JRV8"/>
<dbReference type="EMBL" id="BONF01000048">
    <property type="protein sequence ID" value="GIF85523.1"/>
    <property type="molecule type" value="Genomic_DNA"/>
</dbReference>
<reference evidence="1 2" key="1">
    <citation type="submission" date="2021-01" db="EMBL/GenBank/DDBJ databases">
        <title>Whole genome shotgun sequence of Catellatospora bangladeshensis NBRC 107357.</title>
        <authorList>
            <person name="Komaki H."/>
            <person name="Tamura T."/>
        </authorList>
    </citation>
    <scope>NUCLEOTIDE SEQUENCE [LARGE SCALE GENOMIC DNA]</scope>
    <source>
        <strain evidence="1 2">NBRC 107357</strain>
    </source>
</reference>
<proteinExistence type="predicted"/>
<evidence type="ECO:0000313" key="2">
    <source>
        <dbReference type="Proteomes" id="UP000601223"/>
    </source>
</evidence>
<gene>
    <name evidence="1" type="ORF">Cba03nite_68720</name>
</gene>
<comment type="caution">
    <text evidence="1">The sequence shown here is derived from an EMBL/GenBank/DDBJ whole genome shotgun (WGS) entry which is preliminary data.</text>
</comment>
<keyword evidence="2" id="KW-1185">Reference proteome</keyword>
<sequence>MAGLAGAVRRITPGRRGMLFAGLLVRLVAWGHRLVERTVPAAALPGFRAKIASSCQNLRSGHRL</sequence>
<protein>
    <submittedName>
        <fullName evidence="1">Uncharacterized protein</fullName>
    </submittedName>
</protein>
<name>A0A8J3JRV8_9ACTN</name>
<accession>A0A8J3JRV8</accession>
<evidence type="ECO:0000313" key="1">
    <source>
        <dbReference type="EMBL" id="GIF85523.1"/>
    </source>
</evidence>
<organism evidence="1 2">
    <name type="scientific">Catellatospora bangladeshensis</name>
    <dbReference type="NCBI Taxonomy" id="310355"/>
    <lineage>
        <taxon>Bacteria</taxon>
        <taxon>Bacillati</taxon>
        <taxon>Actinomycetota</taxon>
        <taxon>Actinomycetes</taxon>
        <taxon>Micromonosporales</taxon>
        <taxon>Micromonosporaceae</taxon>
        <taxon>Catellatospora</taxon>
    </lineage>
</organism>
<dbReference type="Proteomes" id="UP000601223">
    <property type="component" value="Unassembled WGS sequence"/>
</dbReference>